<comment type="similarity">
    <text evidence="5">Belongs to the TDD superfamily. DTWD2 family.</text>
</comment>
<evidence type="ECO:0000313" key="8">
    <source>
        <dbReference type="Proteomes" id="UP001515500"/>
    </source>
</evidence>
<evidence type="ECO:0000256" key="6">
    <source>
        <dbReference type="ARBA" id="ARBA00048718"/>
    </source>
</evidence>
<organism evidence="8 9">
    <name type="scientific">Dioscorea cayennensis subsp. rotundata</name>
    <name type="common">White Guinea yam</name>
    <name type="synonym">Dioscorea rotundata</name>
    <dbReference type="NCBI Taxonomy" id="55577"/>
    <lineage>
        <taxon>Eukaryota</taxon>
        <taxon>Viridiplantae</taxon>
        <taxon>Streptophyta</taxon>
        <taxon>Embryophyta</taxon>
        <taxon>Tracheophyta</taxon>
        <taxon>Spermatophyta</taxon>
        <taxon>Magnoliopsida</taxon>
        <taxon>Liliopsida</taxon>
        <taxon>Dioscoreales</taxon>
        <taxon>Dioscoreaceae</taxon>
        <taxon>Dioscorea</taxon>
    </lineage>
</organism>
<evidence type="ECO:0000256" key="1">
    <source>
        <dbReference type="ARBA" id="ARBA00012386"/>
    </source>
</evidence>
<dbReference type="EC" id="2.5.1.25" evidence="1"/>
<dbReference type="Proteomes" id="UP001515500">
    <property type="component" value="Chromosome 15"/>
</dbReference>
<keyword evidence="8" id="KW-1185">Reference proteome</keyword>
<name>A0AB40CK68_DIOCR</name>
<dbReference type="GO" id="GO:0008033">
    <property type="term" value="P:tRNA processing"/>
    <property type="evidence" value="ECO:0007669"/>
    <property type="project" value="UniProtKB-KW"/>
</dbReference>
<dbReference type="GO" id="GO:0016432">
    <property type="term" value="F:tRNA-uridine aminocarboxypropyltransferase activity"/>
    <property type="evidence" value="ECO:0007669"/>
    <property type="project" value="UniProtKB-EC"/>
</dbReference>
<evidence type="ECO:0000259" key="7">
    <source>
        <dbReference type="SMART" id="SM01144"/>
    </source>
</evidence>
<comment type="catalytic activity">
    <reaction evidence="6">
        <text>a uridine in tRNA + S-adenosyl-L-methionine = a 3-[(3S)-3-amino-3-carboxypropyl]uridine in tRNA + S-methyl-5'-thioadenosine + H(+)</text>
        <dbReference type="Rhea" id="RHEA:62432"/>
        <dbReference type="Rhea" id="RHEA-COMP:13339"/>
        <dbReference type="Rhea" id="RHEA-COMP:16092"/>
        <dbReference type="ChEBI" id="CHEBI:15378"/>
        <dbReference type="ChEBI" id="CHEBI:17509"/>
        <dbReference type="ChEBI" id="CHEBI:59789"/>
        <dbReference type="ChEBI" id="CHEBI:65315"/>
        <dbReference type="ChEBI" id="CHEBI:82930"/>
        <dbReference type="EC" id="2.5.1.25"/>
    </reaction>
</comment>
<evidence type="ECO:0000313" key="9">
    <source>
        <dbReference type="RefSeq" id="XP_039140344.1"/>
    </source>
</evidence>
<dbReference type="SMART" id="SM01144">
    <property type="entry name" value="DTW"/>
    <property type="match status" value="1"/>
</dbReference>
<dbReference type="Pfam" id="PF14009">
    <property type="entry name" value="PADRE"/>
    <property type="match status" value="1"/>
</dbReference>
<accession>A0AB40CK68</accession>
<dbReference type="PANTHER" id="PTHR21392">
    <property type="entry name" value="TRNA-URIDINE AMINOCARBOXYPROPYLTRANSFERASE 2"/>
    <property type="match status" value="1"/>
</dbReference>
<keyword evidence="3" id="KW-0949">S-adenosyl-L-methionine</keyword>
<dbReference type="InterPro" id="IPR005636">
    <property type="entry name" value="DTW"/>
</dbReference>
<dbReference type="GeneID" id="120277546"/>
<evidence type="ECO:0000256" key="2">
    <source>
        <dbReference type="ARBA" id="ARBA00022679"/>
    </source>
</evidence>
<dbReference type="PANTHER" id="PTHR21392:SF0">
    <property type="entry name" value="TRNA-URIDINE AMINOCARBOXYPROPYLTRANSFERASE 2"/>
    <property type="match status" value="1"/>
</dbReference>
<sequence>MGPRRREGGSVLKLVHPGRFVEVHRKPVAASEIMAKNPRHSITRPDVFRNPHVVVRPDALLKTGHVFFIRWEARVHPKRPFCNHCSKPLRTCLCSRFTSPPIDNSIAITVLQHNLEKRHPLNSIRIAKLGLRNLSIIPISDVNLRSSLLIRPLDPNPNDPNHPQMLDFGDIGECRAEEQGEKCRIRWHDECISIGVDRGAKPNMKSVLASPIGKAAISNGFTAKKIQTKQTRRGSSDETEDVEEYEIVIPAGTALLYPGDGAITLEAVDFEVKHLIVLDGTWGKARRMYCENPWLQLMPRLRLDWKSESLYSEVRHEPKAGCLSTIESIMCALKALHGGEEEKLDELLMLFESMVGDQRRLKDEKFKIMESKS</sequence>
<keyword evidence="2" id="KW-0808">Transferase</keyword>
<feature type="domain" description="DTW" evidence="7">
    <location>
        <begin position="78"/>
        <end position="363"/>
    </location>
</feature>
<dbReference type="AlphaFoldDB" id="A0AB40CK68"/>
<evidence type="ECO:0000256" key="4">
    <source>
        <dbReference type="ARBA" id="ARBA00022694"/>
    </source>
</evidence>
<dbReference type="InterPro" id="IPR025322">
    <property type="entry name" value="PADRE_dom"/>
</dbReference>
<protein>
    <recommendedName>
        <fullName evidence="1">tRNA-uridine aminocarboxypropyltransferase</fullName>
        <ecNumber evidence="1">2.5.1.25</ecNumber>
    </recommendedName>
</protein>
<dbReference type="RefSeq" id="XP_039140344.1">
    <property type="nucleotide sequence ID" value="XM_039284410.1"/>
</dbReference>
<dbReference type="Pfam" id="PF03942">
    <property type="entry name" value="DTW"/>
    <property type="match status" value="2"/>
</dbReference>
<gene>
    <name evidence="9" type="primary">LOC120277546</name>
</gene>
<evidence type="ECO:0000256" key="5">
    <source>
        <dbReference type="ARBA" id="ARBA00034489"/>
    </source>
</evidence>
<proteinExistence type="inferred from homology"/>
<evidence type="ECO:0000256" key="3">
    <source>
        <dbReference type="ARBA" id="ARBA00022691"/>
    </source>
</evidence>
<dbReference type="InterPro" id="IPR039262">
    <property type="entry name" value="DTWD2/TAPT"/>
</dbReference>
<reference evidence="9" key="1">
    <citation type="submission" date="2025-08" db="UniProtKB">
        <authorList>
            <consortium name="RefSeq"/>
        </authorList>
    </citation>
    <scope>IDENTIFICATION</scope>
</reference>
<keyword evidence="4" id="KW-0819">tRNA processing</keyword>